<dbReference type="InterPro" id="IPR010261">
    <property type="entry name" value="Tir_chaperone"/>
</dbReference>
<organism evidence="1 2">
    <name type="scientific">Shewanella psychropiezotolerans</name>
    <dbReference type="NCBI Taxonomy" id="2593655"/>
    <lineage>
        <taxon>Bacteria</taxon>
        <taxon>Pseudomonadati</taxon>
        <taxon>Pseudomonadota</taxon>
        <taxon>Gammaproteobacteria</taxon>
        <taxon>Alteromonadales</taxon>
        <taxon>Shewanellaceae</taxon>
        <taxon>Shewanella</taxon>
    </lineage>
</organism>
<dbReference type="Proteomes" id="UP000315947">
    <property type="component" value="Chromosome"/>
</dbReference>
<protein>
    <submittedName>
        <fullName evidence="1">Uncharacterized protein</fullName>
    </submittedName>
</protein>
<evidence type="ECO:0000313" key="2">
    <source>
        <dbReference type="Proteomes" id="UP000315947"/>
    </source>
</evidence>
<accession>A0ABX5X4R4</accession>
<dbReference type="SUPFAM" id="SSF69635">
    <property type="entry name" value="Type III secretory system chaperone-like"/>
    <property type="match status" value="1"/>
</dbReference>
<dbReference type="CDD" id="cd17030">
    <property type="entry name" value="T3SC_IA_SycH-like"/>
    <property type="match status" value="1"/>
</dbReference>
<dbReference type="Gene3D" id="3.30.1460.10">
    <property type="match status" value="1"/>
</dbReference>
<keyword evidence="2" id="KW-1185">Reference proteome</keyword>
<proteinExistence type="predicted"/>
<sequence>MTLAFKASIENLSNRLDLVSQELDNNLFSITIDERWPVHFSDLNGEYVVLFTSLGKLSNPQIAMRLLADNLFDSNPIRPRVGLDDTSQNLLLWSQVAYSECDETTLYHALTVFIERANVFDSWLGEAILAEETPLQNQEVSQFIRV</sequence>
<dbReference type="RefSeq" id="WP_144048632.1">
    <property type="nucleotide sequence ID" value="NZ_CP041614.1"/>
</dbReference>
<dbReference type="EMBL" id="CP041614">
    <property type="protein sequence ID" value="QDO86345.1"/>
    <property type="molecule type" value="Genomic_DNA"/>
</dbReference>
<evidence type="ECO:0000313" key="1">
    <source>
        <dbReference type="EMBL" id="QDO86345.1"/>
    </source>
</evidence>
<gene>
    <name evidence="1" type="ORF">FM037_27610</name>
</gene>
<dbReference type="Pfam" id="PF05932">
    <property type="entry name" value="CesT"/>
    <property type="match status" value="1"/>
</dbReference>
<name>A0ABX5X4R4_9GAMM</name>
<reference evidence="1 2" key="1">
    <citation type="submission" date="2019-07" db="EMBL/GenBank/DDBJ databases">
        <title>Shewanella sp. YLB-06 whole genomic sequence.</title>
        <authorList>
            <person name="Yu L."/>
        </authorList>
    </citation>
    <scope>NUCLEOTIDE SEQUENCE [LARGE SCALE GENOMIC DNA]</scope>
    <source>
        <strain evidence="1 2">YLB-06</strain>
    </source>
</reference>